<dbReference type="PROSITE" id="PS00071">
    <property type="entry name" value="GAPDH"/>
    <property type="match status" value="1"/>
</dbReference>
<dbReference type="PRINTS" id="PR00078">
    <property type="entry name" value="G3PDHDRGNASE"/>
</dbReference>
<dbReference type="GeneID" id="76196750"/>
<keyword evidence="2 4" id="KW-0560">Oxidoreductase</keyword>
<proteinExistence type="inferred from homology"/>
<dbReference type="FunFam" id="3.30.360.10:FF:000002">
    <property type="entry name" value="Glyceraldehyde-3-phosphate dehydrogenase"/>
    <property type="match status" value="1"/>
</dbReference>
<dbReference type="RefSeq" id="WP_015106243.1">
    <property type="nucleotide sequence ID" value="NZ_AP026684.1"/>
</dbReference>
<dbReference type="InterPro" id="IPR020828">
    <property type="entry name" value="GlycerAld_3-P_DH_NAD(P)-bd"/>
</dbReference>
<accession>A0A0K2Y7P2</accession>
<protein>
    <submittedName>
        <fullName evidence="4">NAD-dependent glyceraldehyde-3-phosphate dehydrogenase</fullName>
        <ecNumber evidence="4">1.2.1.12</ecNumber>
    </submittedName>
</protein>
<evidence type="ECO:0000256" key="2">
    <source>
        <dbReference type="ARBA" id="ARBA00023002"/>
    </source>
</evidence>
<reference evidence="5" key="1">
    <citation type="submission" date="2014-12" db="EMBL/GenBank/DDBJ databases">
        <authorList>
            <person name="Smet A."/>
        </authorList>
    </citation>
    <scope>NUCLEOTIDE SEQUENCE [LARGE SCALE GENOMIC DNA]</scope>
</reference>
<gene>
    <name evidence="4" type="ORF">HHE01_10030</name>
</gene>
<dbReference type="Proteomes" id="UP000046090">
    <property type="component" value="Unassembled WGS sequence"/>
</dbReference>
<dbReference type="EC" id="1.2.1.12" evidence="4"/>
<sequence length="334" mass="36622">MVVAINGFGRIGRCVARILCDKHPGALVLINDPANLDILSYLFKYDSVHGIYPKEVQNQEGRLLVGAQKIAFKACKDPKDLDLSGVDVLLETSGYFCAPKALEVFCQQGAKKVLLGAPFEPHTAFLAREATFVLGVNHKNYQNQSIISNASCTTNALAPICMLLDRHFGIESALLTTIHSYTKGQALVDGALSNDKRRSRAAHNIVPTTTRAAKALYLVLPNLEGKMHGRSVRVPTMDVSMVDLSVQLNEEASTEALITLFKKASQQELKGILEVDSHYQVSGDIIGNAASCVVVEDMLFSLGKHAKIMAWYDNEWAYAKRLVDMAFYIHGVNL</sequence>
<dbReference type="InterPro" id="IPR036291">
    <property type="entry name" value="NAD(P)-bd_dom_sf"/>
</dbReference>
<dbReference type="InterPro" id="IPR020830">
    <property type="entry name" value="GlycerAld_3-P_DH_AS"/>
</dbReference>
<dbReference type="SUPFAM" id="SSF51735">
    <property type="entry name" value="NAD(P)-binding Rossmann-fold domains"/>
    <property type="match status" value="1"/>
</dbReference>
<evidence type="ECO:0000313" key="5">
    <source>
        <dbReference type="Proteomes" id="UP000046090"/>
    </source>
</evidence>
<dbReference type="EMBL" id="CDMK01000001">
    <property type="protein sequence ID" value="CRI34157.1"/>
    <property type="molecule type" value="Genomic_DNA"/>
</dbReference>
<dbReference type="GO" id="GO:0004365">
    <property type="term" value="F:glyceraldehyde-3-phosphate dehydrogenase (NAD+) (phosphorylating) activity"/>
    <property type="evidence" value="ECO:0007669"/>
    <property type="project" value="UniProtKB-EC"/>
</dbReference>
<organism evidence="4 5">
    <name type="scientific">Helicobacter heilmannii</name>
    <dbReference type="NCBI Taxonomy" id="35817"/>
    <lineage>
        <taxon>Bacteria</taxon>
        <taxon>Pseudomonadati</taxon>
        <taxon>Campylobacterota</taxon>
        <taxon>Epsilonproteobacteria</taxon>
        <taxon>Campylobacterales</taxon>
        <taxon>Helicobacteraceae</taxon>
        <taxon>Helicobacter</taxon>
    </lineage>
</organism>
<keyword evidence="5" id="KW-1185">Reference proteome</keyword>
<dbReference type="InterPro" id="IPR020831">
    <property type="entry name" value="GlycerAld/Erythrose_P_DH"/>
</dbReference>
<evidence type="ECO:0000256" key="3">
    <source>
        <dbReference type="RuleBase" id="RU000397"/>
    </source>
</evidence>
<dbReference type="SMART" id="SM00846">
    <property type="entry name" value="Gp_dh_N"/>
    <property type="match status" value="1"/>
</dbReference>
<dbReference type="CDD" id="cd05214">
    <property type="entry name" value="GAPDH_I_N"/>
    <property type="match status" value="1"/>
</dbReference>
<dbReference type="GO" id="GO:0051287">
    <property type="term" value="F:NAD binding"/>
    <property type="evidence" value="ECO:0007669"/>
    <property type="project" value="InterPro"/>
</dbReference>
<dbReference type="Pfam" id="PF02800">
    <property type="entry name" value="Gp_dh_C"/>
    <property type="match status" value="1"/>
</dbReference>
<dbReference type="PIRSF" id="PIRSF000149">
    <property type="entry name" value="GAP_DH"/>
    <property type="match status" value="1"/>
</dbReference>
<dbReference type="SUPFAM" id="SSF55347">
    <property type="entry name" value="Glyceraldehyde-3-phosphate dehydrogenase-like, C-terminal domain"/>
    <property type="match status" value="1"/>
</dbReference>
<evidence type="ECO:0000313" key="4">
    <source>
        <dbReference type="EMBL" id="CRI34157.1"/>
    </source>
</evidence>
<dbReference type="Gene3D" id="3.40.50.720">
    <property type="entry name" value="NAD(P)-binding Rossmann-like Domain"/>
    <property type="match status" value="1"/>
</dbReference>
<dbReference type="InterPro" id="IPR020829">
    <property type="entry name" value="GlycerAld_3-P_DH_cat"/>
</dbReference>
<dbReference type="Pfam" id="PF00044">
    <property type="entry name" value="Gp_dh_N"/>
    <property type="match status" value="1"/>
</dbReference>
<name>A0A0K2Y7P2_HELHE</name>
<dbReference type="AlphaFoldDB" id="A0A0K2Y7P2"/>
<dbReference type="PANTHER" id="PTHR43148">
    <property type="entry name" value="GLYCERALDEHYDE-3-PHOSPHATE DEHYDROGENASE 2"/>
    <property type="match status" value="1"/>
</dbReference>
<evidence type="ECO:0000256" key="1">
    <source>
        <dbReference type="ARBA" id="ARBA00007406"/>
    </source>
</evidence>
<comment type="similarity">
    <text evidence="1 3">Belongs to the glyceraldehyde-3-phosphate dehydrogenase family.</text>
</comment>
<dbReference type="Gene3D" id="3.30.360.10">
    <property type="entry name" value="Dihydrodipicolinate Reductase, domain 2"/>
    <property type="match status" value="1"/>
</dbReference>